<accession>A0A914QLR7</accession>
<dbReference type="Gene3D" id="3.40.50.11980">
    <property type="match status" value="1"/>
</dbReference>
<dbReference type="WBParaSite" id="PDA_v2.g4625.t1">
    <property type="protein sequence ID" value="PDA_v2.g4625.t1"/>
    <property type="gene ID" value="PDA_v2.g4625"/>
</dbReference>
<evidence type="ECO:0000313" key="2">
    <source>
        <dbReference type="Proteomes" id="UP000887578"/>
    </source>
</evidence>
<sequence>MEELKPLPRLILIDAANFMNVYKKVATNYACPNYESRKNAFHIIPVVHFFVARGYTVLVIASEHTLKPHTTQLSYLLKELKAMNLLVHPIRDGKEVDDRAMLECAADYGAIILSCDKFRNHPDFKAITNRYVVGYERKKCKQNSDVTNNLGIECKYSFYLDGKCFAAKPTDDDYAKVQKSHEDFKKISPENLSRLALMELYLHSDISSKIGAPLPEACTKFLDPEMPFPVNFQQFEKAAQRLSRGQ</sequence>
<protein>
    <submittedName>
        <fullName evidence="3">RNase NYN domain-containing protein</fullName>
    </submittedName>
</protein>
<dbReference type="Pfam" id="PF11977">
    <property type="entry name" value="RNase_Zc3h12a"/>
    <property type="match status" value="1"/>
</dbReference>
<keyword evidence="2" id="KW-1185">Reference proteome</keyword>
<evidence type="ECO:0000313" key="3">
    <source>
        <dbReference type="WBParaSite" id="PDA_v2.g4625.t1"/>
    </source>
</evidence>
<name>A0A914QLR7_9BILA</name>
<proteinExistence type="predicted"/>
<organism evidence="2 3">
    <name type="scientific">Panagrolaimus davidi</name>
    <dbReference type="NCBI Taxonomy" id="227884"/>
    <lineage>
        <taxon>Eukaryota</taxon>
        <taxon>Metazoa</taxon>
        <taxon>Ecdysozoa</taxon>
        <taxon>Nematoda</taxon>
        <taxon>Chromadorea</taxon>
        <taxon>Rhabditida</taxon>
        <taxon>Tylenchina</taxon>
        <taxon>Panagrolaimomorpha</taxon>
        <taxon>Panagrolaimoidea</taxon>
        <taxon>Panagrolaimidae</taxon>
        <taxon>Panagrolaimus</taxon>
    </lineage>
</organism>
<feature type="domain" description="RNase NYN" evidence="1">
    <location>
        <begin position="9"/>
        <end position="125"/>
    </location>
</feature>
<evidence type="ECO:0000259" key="1">
    <source>
        <dbReference type="Pfam" id="PF11977"/>
    </source>
</evidence>
<dbReference type="Proteomes" id="UP000887578">
    <property type="component" value="Unplaced"/>
</dbReference>
<dbReference type="InterPro" id="IPR021869">
    <property type="entry name" value="RNase_Zc3h12_NYN"/>
</dbReference>
<dbReference type="AlphaFoldDB" id="A0A914QLR7"/>
<reference evidence="3" key="1">
    <citation type="submission" date="2022-11" db="UniProtKB">
        <authorList>
            <consortium name="WormBaseParasite"/>
        </authorList>
    </citation>
    <scope>IDENTIFICATION</scope>
</reference>